<dbReference type="HAMAP" id="MF_00271">
    <property type="entry name" value="ATP_synth_D_arch"/>
    <property type="match status" value="1"/>
</dbReference>
<comment type="similarity">
    <text evidence="1">Belongs to the V-ATPase D subunit family.</text>
</comment>
<dbReference type="OrthoDB" id="7676488at2759"/>
<dbReference type="AlphaFoldDB" id="A0A0C3AB75"/>
<reference evidence="6" key="2">
    <citation type="submission" date="2015-01" db="EMBL/GenBank/DDBJ databases">
        <title>Evolutionary Origins and Diversification of the Mycorrhizal Mutualists.</title>
        <authorList>
            <consortium name="DOE Joint Genome Institute"/>
            <consortium name="Mycorrhizal Genomics Consortium"/>
            <person name="Kohler A."/>
            <person name="Kuo A."/>
            <person name="Nagy L.G."/>
            <person name="Floudas D."/>
            <person name="Copeland A."/>
            <person name="Barry K.W."/>
            <person name="Cichocki N."/>
            <person name="Veneault-Fourrey C."/>
            <person name="LaButti K."/>
            <person name="Lindquist E.A."/>
            <person name="Lipzen A."/>
            <person name="Lundell T."/>
            <person name="Morin E."/>
            <person name="Murat C."/>
            <person name="Riley R."/>
            <person name="Ohm R."/>
            <person name="Sun H."/>
            <person name="Tunlid A."/>
            <person name="Henrissat B."/>
            <person name="Grigoriev I.V."/>
            <person name="Hibbett D.S."/>
            <person name="Martin F."/>
        </authorList>
    </citation>
    <scope>NUCLEOTIDE SEQUENCE [LARGE SCALE GENOMIC DNA]</scope>
    <source>
        <strain evidence="6">Foug A</strain>
    </source>
</reference>
<organism evidence="5 6">
    <name type="scientific">Scleroderma citrinum Foug A</name>
    <dbReference type="NCBI Taxonomy" id="1036808"/>
    <lineage>
        <taxon>Eukaryota</taxon>
        <taxon>Fungi</taxon>
        <taxon>Dikarya</taxon>
        <taxon>Basidiomycota</taxon>
        <taxon>Agaricomycotina</taxon>
        <taxon>Agaricomycetes</taxon>
        <taxon>Agaricomycetidae</taxon>
        <taxon>Boletales</taxon>
        <taxon>Sclerodermatineae</taxon>
        <taxon>Sclerodermataceae</taxon>
        <taxon>Scleroderma</taxon>
    </lineage>
</organism>
<dbReference type="Pfam" id="PF01813">
    <property type="entry name" value="ATP-synt_D"/>
    <property type="match status" value="1"/>
</dbReference>
<reference evidence="5 6" key="1">
    <citation type="submission" date="2014-04" db="EMBL/GenBank/DDBJ databases">
        <authorList>
            <consortium name="DOE Joint Genome Institute"/>
            <person name="Kuo A."/>
            <person name="Kohler A."/>
            <person name="Nagy L.G."/>
            <person name="Floudas D."/>
            <person name="Copeland A."/>
            <person name="Barry K.W."/>
            <person name="Cichocki N."/>
            <person name="Veneault-Fourrey C."/>
            <person name="LaButti K."/>
            <person name="Lindquist E.A."/>
            <person name="Lipzen A."/>
            <person name="Lundell T."/>
            <person name="Morin E."/>
            <person name="Murat C."/>
            <person name="Sun H."/>
            <person name="Tunlid A."/>
            <person name="Henrissat B."/>
            <person name="Grigoriev I.V."/>
            <person name="Hibbett D.S."/>
            <person name="Martin F."/>
            <person name="Nordberg H.P."/>
            <person name="Cantor M.N."/>
            <person name="Hua S.X."/>
        </authorList>
    </citation>
    <scope>NUCLEOTIDE SEQUENCE [LARGE SCALE GENOMIC DNA]</scope>
    <source>
        <strain evidence="5 6">Foug A</strain>
    </source>
</reference>
<dbReference type="GO" id="GO:0046961">
    <property type="term" value="F:proton-transporting ATPase activity, rotational mechanism"/>
    <property type="evidence" value="ECO:0007669"/>
    <property type="project" value="InterPro"/>
</dbReference>
<feature type="region of interest" description="Disordered" evidence="4">
    <location>
        <begin position="212"/>
        <end position="270"/>
    </location>
</feature>
<dbReference type="PANTHER" id="PTHR11671">
    <property type="entry name" value="V-TYPE ATP SYNTHASE SUBUNIT D"/>
    <property type="match status" value="1"/>
</dbReference>
<proteinExistence type="inferred from homology"/>
<evidence type="ECO:0000256" key="2">
    <source>
        <dbReference type="ARBA" id="ARBA00022448"/>
    </source>
</evidence>
<dbReference type="Proteomes" id="UP000053989">
    <property type="component" value="Unassembled WGS sequence"/>
</dbReference>
<evidence type="ECO:0000313" key="6">
    <source>
        <dbReference type="Proteomes" id="UP000053989"/>
    </source>
</evidence>
<dbReference type="EMBL" id="KN822045">
    <property type="protein sequence ID" value="KIM62132.1"/>
    <property type="molecule type" value="Genomic_DNA"/>
</dbReference>
<dbReference type="FunCoup" id="A0A0C3AB75">
    <property type="interactions" value="269"/>
</dbReference>
<evidence type="ECO:0000256" key="3">
    <source>
        <dbReference type="ARBA" id="ARBA00023065"/>
    </source>
</evidence>
<sequence length="270" mass="30025">MSGAGPRENVFATRMALTNMKLRLKGAETGHSLLAKKRDALTTRFRAILKKVDEAKRKMGRVMQLASFSMAEVTYATGDIAYLVQEQAKLATFRVKATQENVSGVLLPAFAVDRTPGSDFNLTGLGRGGQQIQRAKEVYAKALETLVELASLQTAFTILDEVIRATNRRVNAIEHIIIPRLDNTIKYIISELDEMDREEFFRLKKVQGKKKRDAATVERKKAASGAKKSAAAKKGATKAQQEVKDTLEHPKDTEEPMVDLLSTRDEDIIF</sequence>
<accession>A0A0C3AB75</accession>
<keyword evidence="3" id="KW-0406">Ion transport</keyword>
<dbReference type="InParanoid" id="A0A0C3AB75"/>
<evidence type="ECO:0000256" key="4">
    <source>
        <dbReference type="SAM" id="MobiDB-lite"/>
    </source>
</evidence>
<keyword evidence="2" id="KW-0813">Transport</keyword>
<name>A0A0C3AB75_9AGAM</name>
<gene>
    <name evidence="5" type="ORF">SCLCIDRAFT_120500</name>
</gene>
<evidence type="ECO:0000256" key="1">
    <source>
        <dbReference type="ARBA" id="ARBA00005850"/>
    </source>
</evidence>
<dbReference type="NCBIfam" id="TIGR00309">
    <property type="entry name" value="V_ATPase_subD"/>
    <property type="match status" value="1"/>
</dbReference>
<evidence type="ECO:0008006" key="7">
    <source>
        <dbReference type="Google" id="ProtNLM"/>
    </source>
</evidence>
<feature type="compositionally biased region" description="Basic and acidic residues" evidence="4">
    <location>
        <begin position="241"/>
        <end position="254"/>
    </location>
</feature>
<dbReference type="HOGENOM" id="CLU_069688_0_1_1"/>
<keyword evidence="6" id="KW-1185">Reference proteome</keyword>
<feature type="compositionally biased region" description="Low complexity" evidence="4">
    <location>
        <begin position="223"/>
        <end position="239"/>
    </location>
</feature>
<evidence type="ECO:0000313" key="5">
    <source>
        <dbReference type="EMBL" id="KIM62132.1"/>
    </source>
</evidence>
<dbReference type="Gene3D" id="1.10.287.3240">
    <property type="match status" value="1"/>
</dbReference>
<dbReference type="InterPro" id="IPR002699">
    <property type="entry name" value="V_ATPase_D"/>
</dbReference>
<protein>
    <recommendedName>
        <fullName evidence="7">V-type proton ATPase subunit D</fullName>
    </recommendedName>
</protein>
<dbReference type="STRING" id="1036808.A0A0C3AB75"/>